<dbReference type="Proteomes" id="UP000005952">
    <property type="component" value="Chromosome"/>
</dbReference>
<accession>N0BCI1</accession>
<evidence type="ECO:0000313" key="2">
    <source>
        <dbReference type="EMBL" id="AGK58241.1"/>
    </source>
</evidence>
<dbReference type="RefSeq" id="WP_015598267.1">
    <property type="nucleotide sequence ID" value="NC_021172.1"/>
</dbReference>
<dbReference type="HOGENOM" id="CLU_1738071_0_0_5"/>
<proteinExistence type="predicted"/>
<evidence type="ECO:0000313" key="3">
    <source>
        <dbReference type="Proteomes" id="UP000005952"/>
    </source>
</evidence>
<feature type="region of interest" description="Disordered" evidence="1">
    <location>
        <begin position="73"/>
        <end position="112"/>
    </location>
</feature>
<organism evidence="2 3">
    <name type="scientific">Hyphomicrobium denitrificans 1NES1</name>
    <dbReference type="NCBI Taxonomy" id="670307"/>
    <lineage>
        <taxon>Bacteria</taxon>
        <taxon>Pseudomonadati</taxon>
        <taxon>Pseudomonadota</taxon>
        <taxon>Alphaproteobacteria</taxon>
        <taxon>Hyphomicrobiales</taxon>
        <taxon>Hyphomicrobiaceae</taxon>
        <taxon>Hyphomicrobium</taxon>
    </lineage>
</organism>
<reference evidence="2 3" key="1">
    <citation type="journal article" date="2013" name="Genome Announc.">
        <title>Genome sequences for three denitrifying bacterial strains isolated from a uranium- and nitrate-contaminated subsurface environment.</title>
        <authorList>
            <person name="Venkatramanan R."/>
            <person name="Prakash O."/>
            <person name="Woyke T."/>
            <person name="Chain P."/>
            <person name="Goodwin L.A."/>
            <person name="Watson D."/>
            <person name="Brooks S."/>
            <person name="Kostka J.E."/>
            <person name="Green S.J."/>
        </authorList>
    </citation>
    <scope>NUCLEOTIDE SEQUENCE [LARGE SCALE GENOMIC DNA]</scope>
    <source>
        <strain evidence="2 3">1NES1</strain>
    </source>
</reference>
<keyword evidence="3" id="KW-1185">Reference proteome</keyword>
<name>N0BCI1_9HYPH</name>
<dbReference type="AlphaFoldDB" id="N0BCI1"/>
<dbReference type="EMBL" id="CP005587">
    <property type="protein sequence ID" value="AGK58241.1"/>
    <property type="molecule type" value="Genomic_DNA"/>
</dbReference>
<protein>
    <submittedName>
        <fullName evidence="2">Uncharacterized protein</fullName>
    </submittedName>
</protein>
<gene>
    <name evidence="2" type="ORF">HYPDE_32843</name>
</gene>
<evidence type="ECO:0000256" key="1">
    <source>
        <dbReference type="SAM" id="MobiDB-lite"/>
    </source>
</evidence>
<dbReference type="OrthoDB" id="7933137at2"/>
<dbReference type="KEGG" id="hdt:HYPDE_32843"/>
<sequence length="150" mass="16084">MNSRSVVVLVLYASVMTGLTALIAELGATVARQAVHVLSFAENPDQPVSRVERGLEAQARVKEWQPVGHVIELRAAPPPPEASAVALASGMDEAEDADLPKPRPSPAPGVKPVKPRVAGWIRRAVRVSPPRNAVAESTARIIQRHLRAEM</sequence>